<dbReference type="EMBL" id="BTRK01000002">
    <property type="protein sequence ID" value="GMR38120.1"/>
    <property type="molecule type" value="Genomic_DNA"/>
</dbReference>
<gene>
    <name evidence="1" type="ORF">PMAYCL1PPCAC_08315</name>
</gene>
<organism evidence="1 2">
    <name type="scientific">Pristionchus mayeri</name>
    <dbReference type="NCBI Taxonomy" id="1317129"/>
    <lineage>
        <taxon>Eukaryota</taxon>
        <taxon>Metazoa</taxon>
        <taxon>Ecdysozoa</taxon>
        <taxon>Nematoda</taxon>
        <taxon>Chromadorea</taxon>
        <taxon>Rhabditida</taxon>
        <taxon>Rhabditina</taxon>
        <taxon>Diplogasteromorpha</taxon>
        <taxon>Diplogasteroidea</taxon>
        <taxon>Neodiplogasteridae</taxon>
        <taxon>Pristionchus</taxon>
    </lineage>
</organism>
<name>A0AAN5CBH4_9BILA</name>
<sequence>FEMSPPRSRQSTAVFTLGTFQFILLRSTFHRVIAGHFHCFRLKFSFGGRSSLLRNNLHRIHVFRRSAYIPHRPSSFIHFYIPGRILRKY</sequence>
<reference evidence="2" key="1">
    <citation type="submission" date="2022-10" db="EMBL/GenBank/DDBJ databases">
        <title>Genome assembly of Pristionchus species.</title>
        <authorList>
            <person name="Yoshida K."/>
            <person name="Sommer R.J."/>
        </authorList>
    </citation>
    <scope>NUCLEOTIDE SEQUENCE [LARGE SCALE GENOMIC DNA]</scope>
    <source>
        <strain evidence="2">RS5460</strain>
    </source>
</reference>
<comment type="caution">
    <text evidence="1">The sequence shown here is derived from an EMBL/GenBank/DDBJ whole genome shotgun (WGS) entry which is preliminary data.</text>
</comment>
<dbReference type="Proteomes" id="UP001328107">
    <property type="component" value="Unassembled WGS sequence"/>
</dbReference>
<accession>A0AAN5CBH4</accession>
<feature type="non-terminal residue" evidence="1">
    <location>
        <position position="1"/>
    </location>
</feature>
<proteinExistence type="predicted"/>
<protein>
    <submittedName>
        <fullName evidence="1">Uncharacterized protein</fullName>
    </submittedName>
</protein>
<dbReference type="AlphaFoldDB" id="A0AAN5CBH4"/>
<evidence type="ECO:0000313" key="1">
    <source>
        <dbReference type="EMBL" id="GMR38120.1"/>
    </source>
</evidence>
<keyword evidence="2" id="KW-1185">Reference proteome</keyword>
<evidence type="ECO:0000313" key="2">
    <source>
        <dbReference type="Proteomes" id="UP001328107"/>
    </source>
</evidence>